<sequence length="138" mass="16705">MNTDLQLMKVRSSAMLDELNFRPSLSRILTKSQSVSDLKSRVVPNFTAHSRPIYKPNWPYFYASSNPTWTYRFNRYLFGDDRYHYYARFRRERAPFIHYRSLLPRGYDSYYLPYAAKYYVPWYGYSYNSPLTNAYLYG</sequence>
<protein>
    <submittedName>
        <fullName evidence="1">Uncharacterized protein</fullName>
    </submittedName>
</protein>
<keyword evidence="2" id="KW-1185">Reference proteome</keyword>
<dbReference type="AlphaFoldDB" id="A0AAD4RCB2"/>
<gene>
    <name evidence="1" type="ORF">DdX_02901</name>
</gene>
<reference evidence="1" key="1">
    <citation type="submission" date="2022-01" db="EMBL/GenBank/DDBJ databases">
        <title>Genome Sequence Resource for Two Populations of Ditylenchus destructor, the Migratory Endoparasitic Phytonematode.</title>
        <authorList>
            <person name="Zhang H."/>
            <person name="Lin R."/>
            <person name="Xie B."/>
        </authorList>
    </citation>
    <scope>NUCLEOTIDE SEQUENCE</scope>
    <source>
        <strain evidence="1">BazhouSP</strain>
    </source>
</reference>
<dbReference type="Proteomes" id="UP001201812">
    <property type="component" value="Unassembled WGS sequence"/>
</dbReference>
<evidence type="ECO:0000313" key="1">
    <source>
        <dbReference type="EMBL" id="KAI1726199.1"/>
    </source>
</evidence>
<name>A0AAD4RCB2_9BILA</name>
<accession>A0AAD4RCB2</accession>
<evidence type="ECO:0000313" key="2">
    <source>
        <dbReference type="Proteomes" id="UP001201812"/>
    </source>
</evidence>
<dbReference type="EMBL" id="JAKKPZ010000002">
    <property type="protein sequence ID" value="KAI1726199.1"/>
    <property type="molecule type" value="Genomic_DNA"/>
</dbReference>
<comment type="caution">
    <text evidence="1">The sequence shown here is derived from an EMBL/GenBank/DDBJ whole genome shotgun (WGS) entry which is preliminary data.</text>
</comment>
<proteinExistence type="predicted"/>
<organism evidence="1 2">
    <name type="scientific">Ditylenchus destructor</name>
    <dbReference type="NCBI Taxonomy" id="166010"/>
    <lineage>
        <taxon>Eukaryota</taxon>
        <taxon>Metazoa</taxon>
        <taxon>Ecdysozoa</taxon>
        <taxon>Nematoda</taxon>
        <taxon>Chromadorea</taxon>
        <taxon>Rhabditida</taxon>
        <taxon>Tylenchina</taxon>
        <taxon>Tylenchomorpha</taxon>
        <taxon>Sphaerularioidea</taxon>
        <taxon>Anguinidae</taxon>
        <taxon>Anguininae</taxon>
        <taxon>Ditylenchus</taxon>
    </lineage>
</organism>